<dbReference type="Proteomes" id="UP000327044">
    <property type="component" value="Unassembled WGS sequence"/>
</dbReference>
<protein>
    <submittedName>
        <fullName evidence="2">Uncharacterized protein</fullName>
    </submittedName>
</protein>
<keyword evidence="4" id="KW-1185">Reference proteome</keyword>
<dbReference type="InParanoid" id="A0A1Y1NA64"/>
<evidence type="ECO:0000313" key="2">
    <source>
        <dbReference type="EMBL" id="JAV94743.1"/>
    </source>
</evidence>
<reference evidence="3 4" key="2">
    <citation type="journal article" date="2018" name="Elife">
        <title>Firefly genomes illuminate parallel origins of bioluminescence in beetles.</title>
        <authorList>
            <person name="Fallon T.R."/>
            <person name="Lower S.E."/>
            <person name="Chang C.H."/>
            <person name="Bessho-Uehara M."/>
            <person name="Martin G.J."/>
            <person name="Bewick A.J."/>
            <person name="Behringer M."/>
            <person name="Debat H.J."/>
            <person name="Wong I."/>
            <person name="Day J.C."/>
            <person name="Suvorov A."/>
            <person name="Silva C.J."/>
            <person name="Stanger-Hall K.F."/>
            <person name="Hall D.W."/>
            <person name="Schmitz R.J."/>
            <person name="Nelson D.R."/>
            <person name="Lewis S.M."/>
            <person name="Shigenobu S."/>
            <person name="Bybee S.M."/>
            <person name="Larracuente A.M."/>
            <person name="Oba Y."/>
            <person name="Weng J.K."/>
        </authorList>
    </citation>
    <scope>NUCLEOTIDE SEQUENCE [LARGE SCALE GENOMIC DNA]</scope>
    <source>
        <strain evidence="3">1611_PpyrPB1</strain>
        <tissue evidence="3">Whole body</tissue>
    </source>
</reference>
<evidence type="ECO:0000313" key="3">
    <source>
        <dbReference type="EMBL" id="KAB0802279.1"/>
    </source>
</evidence>
<keyword evidence="1" id="KW-0732">Signal</keyword>
<organism evidence="2">
    <name type="scientific">Photinus pyralis</name>
    <name type="common">Common eastern firefly</name>
    <name type="synonym">Lampyris pyralis</name>
    <dbReference type="NCBI Taxonomy" id="7054"/>
    <lineage>
        <taxon>Eukaryota</taxon>
        <taxon>Metazoa</taxon>
        <taxon>Ecdysozoa</taxon>
        <taxon>Arthropoda</taxon>
        <taxon>Hexapoda</taxon>
        <taxon>Insecta</taxon>
        <taxon>Pterygota</taxon>
        <taxon>Neoptera</taxon>
        <taxon>Endopterygota</taxon>
        <taxon>Coleoptera</taxon>
        <taxon>Polyphaga</taxon>
        <taxon>Elateriformia</taxon>
        <taxon>Elateroidea</taxon>
        <taxon>Lampyridae</taxon>
        <taxon>Lampyrinae</taxon>
        <taxon>Photinus</taxon>
    </lineage>
</organism>
<dbReference type="AlphaFoldDB" id="A0A1Y1NA64"/>
<feature type="chain" id="PRO_5036312587" evidence="1">
    <location>
        <begin position="17"/>
        <end position="132"/>
    </location>
</feature>
<accession>A0A1Y1NA64</accession>
<proteinExistence type="predicted"/>
<evidence type="ECO:0000313" key="4">
    <source>
        <dbReference type="Proteomes" id="UP000327044"/>
    </source>
</evidence>
<dbReference type="EMBL" id="VVIM01000002">
    <property type="protein sequence ID" value="KAB0802279.1"/>
    <property type="molecule type" value="Genomic_DNA"/>
</dbReference>
<name>A0A1Y1NA64_PHOPY</name>
<evidence type="ECO:0000256" key="1">
    <source>
        <dbReference type="SAM" id="SignalP"/>
    </source>
</evidence>
<dbReference type="EMBL" id="GEZM01008506">
    <property type="protein sequence ID" value="JAV94743.1"/>
    <property type="molecule type" value="Transcribed_RNA"/>
</dbReference>
<reference evidence="3" key="3">
    <citation type="submission" date="2019-08" db="EMBL/GenBank/DDBJ databases">
        <authorList>
            <consortium name="Photinus pyralis genome working group"/>
            <person name="Fallon T.R."/>
            <person name="Sander Lower S.E."/>
            <person name="Weng J.-K."/>
        </authorList>
    </citation>
    <scope>NUCLEOTIDE SEQUENCE</scope>
    <source>
        <strain evidence="3">1611_PpyrPB1</strain>
        <tissue evidence="3">Whole body</tissue>
    </source>
</reference>
<sequence>MQRIILLAVLIHFTWAFNRPLEPLEGPLWYLDAFQVSKHPRTTLSDLLKQRLQSYKASEQSFDQNDSEKTEDKRAFSLLARLRPFNEMGKQRTSIRQASKGPAPISSLSDLDFVSAETRAMLRPMGQPLRWG</sequence>
<gene>
    <name evidence="3" type="ORF">PPYR_04465</name>
</gene>
<reference evidence="2" key="1">
    <citation type="journal article" date="2016" name="Sci. Rep.">
        <title>Molecular characterization of firefly nuptial gifts: a multi-omics approach sheds light on postcopulatory sexual selection.</title>
        <authorList>
            <person name="Al-Wathiqui N."/>
            <person name="Fallon T.R."/>
            <person name="South A."/>
            <person name="Weng J.K."/>
            <person name="Lewis S.M."/>
        </authorList>
    </citation>
    <scope>NUCLEOTIDE SEQUENCE</scope>
</reference>
<feature type="signal peptide" evidence="1">
    <location>
        <begin position="1"/>
        <end position="16"/>
    </location>
</feature>